<dbReference type="SMART" id="SM00062">
    <property type="entry name" value="PBPb"/>
    <property type="match status" value="1"/>
</dbReference>
<dbReference type="AlphaFoldDB" id="A0A0C6PAN0"/>
<dbReference type="HOGENOM" id="CLU_074750_0_0_4"/>
<dbReference type="CDD" id="cd01008">
    <property type="entry name" value="PBP2_NrtA_SsuA_CpmA_like"/>
    <property type="match status" value="1"/>
</dbReference>
<feature type="domain" description="Solute-binding protein family 3/N-terminal" evidence="5">
    <location>
        <begin position="27"/>
        <end position="241"/>
    </location>
</feature>
<dbReference type="InterPro" id="IPR015168">
    <property type="entry name" value="SsuA/THI5"/>
</dbReference>
<feature type="chain" id="PRO_5002200592" evidence="4">
    <location>
        <begin position="25"/>
        <end position="324"/>
    </location>
</feature>
<evidence type="ECO:0000313" key="7">
    <source>
        <dbReference type="Proteomes" id="UP000007564"/>
    </source>
</evidence>
<evidence type="ECO:0000259" key="5">
    <source>
        <dbReference type="SMART" id="SM00062"/>
    </source>
</evidence>
<protein>
    <submittedName>
        <fullName evidence="6">Putative exported protein</fullName>
    </submittedName>
</protein>
<dbReference type="GO" id="GO:0042918">
    <property type="term" value="P:alkanesulfonate transmembrane transport"/>
    <property type="evidence" value="ECO:0007669"/>
    <property type="project" value="TreeGrafter"/>
</dbReference>
<dbReference type="OrthoDB" id="286202at2"/>
<dbReference type="EMBL" id="HE965806">
    <property type="protein sequence ID" value="CCJ56712.1"/>
    <property type="molecule type" value="Genomic_DNA"/>
</dbReference>
<evidence type="ECO:0000256" key="1">
    <source>
        <dbReference type="ARBA" id="ARBA00004418"/>
    </source>
</evidence>
<organism evidence="6 7">
    <name type="scientific">Bordetella bronchiseptica 253</name>
    <dbReference type="NCBI Taxonomy" id="568707"/>
    <lineage>
        <taxon>Bacteria</taxon>
        <taxon>Pseudomonadati</taxon>
        <taxon>Pseudomonadota</taxon>
        <taxon>Betaproteobacteria</taxon>
        <taxon>Burkholderiales</taxon>
        <taxon>Alcaligenaceae</taxon>
        <taxon>Bordetella</taxon>
    </lineage>
</organism>
<sequence>MKSRICRRLAGALLGVVAACASQAQDTIRLGLQAVPTDELYQARDWAQPYGLKTEISTYSSAGDSLKAFLAGRVDVVSGGAARLVTMAAKQPEVFYIVAANEYGGDRYGIIVGPEAPYKSIADLKGKKIGVVSGSGAHGTLMLYLEKNQLSPKDFRFVNMKVEDIAAAVNRGVVDAGLAWEPHVALAEVNGAVKRIQSMKGVNESPNFILVNREYAGKHPEAVAKYIASMIDMSQLTTTDPKKAGEMIAAQLGKSGVSIPPKAMELAVSRIVVDPRIEDRLLEELPAIAEPMIAAGRINAMPEFGKLVQKSYYERAAALAKARQ</sequence>
<accession>A0A0C6PAN0</accession>
<feature type="signal peptide" evidence="4">
    <location>
        <begin position="1"/>
        <end position="24"/>
    </location>
</feature>
<dbReference type="Gene3D" id="3.40.190.10">
    <property type="entry name" value="Periplasmic binding protein-like II"/>
    <property type="match status" value="2"/>
</dbReference>
<dbReference type="PROSITE" id="PS51257">
    <property type="entry name" value="PROKAR_LIPOPROTEIN"/>
    <property type="match status" value="1"/>
</dbReference>
<evidence type="ECO:0000256" key="2">
    <source>
        <dbReference type="ARBA" id="ARBA00010742"/>
    </source>
</evidence>
<dbReference type="KEGG" id="bbh:BN112_4798"/>
<evidence type="ECO:0000313" key="6">
    <source>
        <dbReference type="EMBL" id="CCJ56712.1"/>
    </source>
</evidence>
<keyword evidence="3 4" id="KW-0732">Signal</keyword>
<name>A0A0C6PAN0_BORBO</name>
<evidence type="ECO:0000256" key="4">
    <source>
        <dbReference type="SAM" id="SignalP"/>
    </source>
</evidence>
<dbReference type="PANTHER" id="PTHR30024:SF47">
    <property type="entry name" value="TAURINE-BINDING PERIPLASMIC PROTEIN"/>
    <property type="match status" value="1"/>
</dbReference>
<dbReference type="InterPro" id="IPR001638">
    <property type="entry name" value="Solute-binding_3/MltF_N"/>
</dbReference>
<dbReference type="SUPFAM" id="SSF53850">
    <property type="entry name" value="Periplasmic binding protein-like II"/>
    <property type="match status" value="1"/>
</dbReference>
<proteinExistence type="inferred from homology"/>
<gene>
    <name evidence="6" type="ORF">BN112_4798</name>
</gene>
<dbReference type="PANTHER" id="PTHR30024">
    <property type="entry name" value="ALIPHATIC SULFONATES-BINDING PROTEIN-RELATED"/>
    <property type="match status" value="1"/>
</dbReference>
<dbReference type="GO" id="GO:0042597">
    <property type="term" value="C:periplasmic space"/>
    <property type="evidence" value="ECO:0007669"/>
    <property type="project" value="UniProtKB-SubCell"/>
</dbReference>
<reference evidence="6 7" key="1">
    <citation type="journal article" date="2012" name="BMC Genomics">
        <title>Comparative genomics of the classical Bordetella subspecies: the evolution and exchange of virulence-associated diversity amongst closely related pathogens.</title>
        <authorList>
            <person name="Park J."/>
            <person name="Zhang Y."/>
            <person name="Buboltz A.M."/>
            <person name="Zhang X."/>
            <person name="Schuster S.C."/>
            <person name="Ahuja U."/>
            <person name="Liu M."/>
            <person name="Miller J.F."/>
            <person name="Sebaihia M."/>
            <person name="Bentley S.D."/>
            <person name="Parkhill J."/>
            <person name="Harvill E.T."/>
        </authorList>
    </citation>
    <scope>NUCLEOTIDE SEQUENCE [LARGE SCALE GENOMIC DNA]</scope>
    <source>
        <strain evidence="6 7">253</strain>
    </source>
</reference>
<comment type="subcellular location">
    <subcellularLocation>
        <location evidence="1">Periplasm</location>
    </subcellularLocation>
</comment>
<dbReference type="Pfam" id="PF09084">
    <property type="entry name" value="NMT1"/>
    <property type="match status" value="1"/>
</dbReference>
<evidence type="ECO:0000256" key="3">
    <source>
        <dbReference type="ARBA" id="ARBA00022729"/>
    </source>
</evidence>
<dbReference type="Proteomes" id="UP000007564">
    <property type="component" value="Chromosome"/>
</dbReference>
<dbReference type="RefSeq" id="WP_015065183.1">
    <property type="nucleotide sequence ID" value="NC_019382.1"/>
</dbReference>
<comment type="similarity">
    <text evidence="2">Belongs to the bacterial solute-binding protein SsuA/TauA family.</text>
</comment>